<dbReference type="Proteomes" id="UP001314170">
    <property type="component" value="Unassembled WGS sequence"/>
</dbReference>
<protein>
    <submittedName>
        <fullName evidence="1">Uncharacterized protein</fullName>
    </submittedName>
</protein>
<organism evidence="1 2">
    <name type="scientific">Dovyalis caffra</name>
    <dbReference type="NCBI Taxonomy" id="77055"/>
    <lineage>
        <taxon>Eukaryota</taxon>
        <taxon>Viridiplantae</taxon>
        <taxon>Streptophyta</taxon>
        <taxon>Embryophyta</taxon>
        <taxon>Tracheophyta</taxon>
        <taxon>Spermatophyta</taxon>
        <taxon>Magnoliopsida</taxon>
        <taxon>eudicotyledons</taxon>
        <taxon>Gunneridae</taxon>
        <taxon>Pentapetalae</taxon>
        <taxon>rosids</taxon>
        <taxon>fabids</taxon>
        <taxon>Malpighiales</taxon>
        <taxon>Salicaceae</taxon>
        <taxon>Flacourtieae</taxon>
        <taxon>Dovyalis</taxon>
    </lineage>
</organism>
<gene>
    <name evidence="1" type="ORF">DCAF_LOCUS26371</name>
</gene>
<feature type="non-terminal residue" evidence="1">
    <location>
        <position position="1"/>
    </location>
</feature>
<proteinExistence type="predicted"/>
<dbReference type="AlphaFoldDB" id="A0AAV1SQP5"/>
<name>A0AAV1SQP5_9ROSI</name>
<evidence type="ECO:0000313" key="2">
    <source>
        <dbReference type="Proteomes" id="UP001314170"/>
    </source>
</evidence>
<reference evidence="1 2" key="1">
    <citation type="submission" date="2024-01" db="EMBL/GenBank/DDBJ databases">
        <authorList>
            <person name="Waweru B."/>
        </authorList>
    </citation>
    <scope>NUCLEOTIDE SEQUENCE [LARGE SCALE GENOMIC DNA]</scope>
</reference>
<dbReference type="EMBL" id="CAWUPB010001197">
    <property type="protein sequence ID" value="CAK7356102.1"/>
    <property type="molecule type" value="Genomic_DNA"/>
</dbReference>
<sequence>LISIGFVRENDKGRCWLEWVCERRRSKGSVEVRDKVIGFEIEATKNPRRDGVLILVALEKVLICGIKEFKRVSIITAKIKLE</sequence>
<keyword evidence="2" id="KW-1185">Reference proteome</keyword>
<feature type="non-terminal residue" evidence="1">
    <location>
        <position position="82"/>
    </location>
</feature>
<evidence type="ECO:0000313" key="1">
    <source>
        <dbReference type="EMBL" id="CAK7356102.1"/>
    </source>
</evidence>
<accession>A0AAV1SQP5</accession>
<comment type="caution">
    <text evidence="1">The sequence shown here is derived from an EMBL/GenBank/DDBJ whole genome shotgun (WGS) entry which is preliminary data.</text>
</comment>